<evidence type="ECO:0000256" key="7">
    <source>
        <dbReference type="ARBA" id="ARBA00022840"/>
    </source>
</evidence>
<dbReference type="InterPro" id="IPR039421">
    <property type="entry name" value="Type_1_exporter"/>
</dbReference>
<evidence type="ECO:0000256" key="10">
    <source>
        <dbReference type="ARBA" id="ARBA00023180"/>
    </source>
</evidence>
<comment type="subcellular location">
    <subcellularLocation>
        <location evidence="1">Cell membrane</location>
        <topology evidence="1">Multi-pass membrane protein</topology>
    </subcellularLocation>
</comment>
<dbReference type="FunFam" id="3.40.50.300:FF:000066">
    <property type="entry name" value="ABC transporter B family member 1"/>
    <property type="match status" value="2"/>
</dbReference>
<keyword evidence="6" id="KW-0547">Nucleotide-binding</keyword>
<feature type="domain" description="ABC transmembrane type-1" evidence="14">
    <location>
        <begin position="71"/>
        <end position="358"/>
    </location>
</feature>
<dbReference type="InterPro" id="IPR036640">
    <property type="entry name" value="ABC1_TM_sf"/>
</dbReference>
<feature type="transmembrane region" description="Helical" evidence="12">
    <location>
        <begin position="727"/>
        <end position="751"/>
    </location>
</feature>
<dbReference type="PROSITE" id="PS00211">
    <property type="entry name" value="ABC_TRANSPORTER_1"/>
    <property type="match status" value="2"/>
</dbReference>
<dbReference type="GO" id="GO:0015421">
    <property type="term" value="F:ABC-type oligopeptide transporter activity"/>
    <property type="evidence" value="ECO:0007669"/>
    <property type="project" value="TreeGrafter"/>
</dbReference>
<feature type="domain" description="ABC transporter" evidence="13">
    <location>
        <begin position="393"/>
        <end position="629"/>
    </location>
</feature>
<evidence type="ECO:0000256" key="1">
    <source>
        <dbReference type="ARBA" id="ARBA00004651"/>
    </source>
</evidence>
<dbReference type="InterPro" id="IPR003439">
    <property type="entry name" value="ABC_transporter-like_ATP-bd"/>
</dbReference>
<comment type="similarity">
    <text evidence="2">Belongs to the ABC transporter superfamily. ABCB family. Multidrug resistance exporter (TC 3.A.1.201) subfamily.</text>
</comment>
<sequence>MAIESGATDDSGTNGAATSRSLEVVAAAAKSPSVNENEQDSNKSKGDEKVNSVPFHKLFSFADSTDKLLMVVGSIGAVGNGISMPLMTVLFGQLINTFGTNQADSDVVDLVSKISLKFIYLAFGCGAAAFLQVSCWIVTGERQAARIRGLYLQTILRQDVTFFDKETNTGEVVGRMSGDTVLIQDAMGEKVGKFIQLVSTFVGGFVIAFIKGWLLALIMLTMIPLLVIAGGVTSLIISKMASQGQTAYAKAANVVEQTIGSMRTVASFTGEKRAIANYSKFLVHAYRSGVHEGLAAGLGIGIITFIIFGTYALGIWCSAKLIIDKGYNGGTVINVIMAVLTGSMSLGQASPCMSAFAAGQAAAYKMFETIHRKPEIDSFDTKGKKLDDIRGDIELRDVYFSYPARPDEQIFNGFSLSIPSGTTAALVGQSGSGKSTVISLIERFYDPQAGEVLIDGINLKEFQLKWIRSKIGLVSQEPVLFACSIKDNIAYGKEDATLEEIKAAAELANAAKFTDKLPQGLDTMVGEHGTQLSGGQKQRVAIARAILKDPRILLLDEATSALDAESERIVQEALDRIMGNRTTVIVAHRLSTVRNADTIAVIHRGKMVEKGSHSELLKDPEGAYSQLIRLQEVNRESGQAPNDQNRSEITEYNRQSSQRMSYKRSISRGSSVEKSSRHSFSVSFGLPTGLNTVDDTVAGPQSPAPGSTEKPPKVSLRRLARLNKPEVPVLLLGTLAAAVNGLVFPIFGILISGVIKTFYEPPHELRKDSKHWALIFLVLGIVSFVAHPARAYLFSVAGCKLIERIRLMCFKKVVHMEVGWFDEPDHSSGAIGARLSADAASVRALVGDALSQIVQNIASAVAGLVIAFASSWQLALIILVLIPLIGVNGYVQVKFQKGFSEDAKMMYEEASQVATDAVGSIRTVASFCAEEKLMQLYKKKCEGPTRTGIRQGLISGIGFGVSFFLLFCVYATCFYAGARLVQDGKTKFSDVFRVFFALTIAAVGISQSSSFTPDSTKAQGAAASIFAIIDRKSKIDPSDESGTKLDNVKGEIELRHVSFKYPSRPDIQIFRDLSLAIHSGKTIALVGESGSGKSTVIALLQRFYDPHSGHITLDGVDIKQLQLKWLRQQMGLVSQEPVLFNETIRANITYGKDGDPTEQEILAASELANAHTFISGLQQGYDTEVGERGVQLSGGQKQRVAIARAIVKSPKILLLDEATSALDAESERVVQDALDQVMVNRTTVVVAHRLSTIKNADVIAVVKNGVIVEKGKHETLINIKDGSYASLVALHRGASAV</sequence>
<dbReference type="GO" id="GO:0005743">
    <property type="term" value="C:mitochondrial inner membrane"/>
    <property type="evidence" value="ECO:0007669"/>
    <property type="project" value="TreeGrafter"/>
</dbReference>
<feature type="region of interest" description="Disordered" evidence="11">
    <location>
        <begin position="28"/>
        <end position="49"/>
    </location>
</feature>
<feature type="domain" description="ABC transmembrane type-1" evidence="14">
    <location>
        <begin position="731"/>
        <end position="1017"/>
    </location>
</feature>
<keyword evidence="5" id="KW-0677">Repeat</keyword>
<dbReference type="InterPro" id="IPR011527">
    <property type="entry name" value="ABC1_TM_dom"/>
</dbReference>
<dbReference type="CDD" id="cd03249">
    <property type="entry name" value="ABC_MTABC3_MDL1_MDL2"/>
    <property type="match status" value="2"/>
</dbReference>
<dbReference type="PROSITE" id="PS50929">
    <property type="entry name" value="ABC_TM1F"/>
    <property type="match status" value="2"/>
</dbReference>
<keyword evidence="7" id="KW-0067">ATP-binding</keyword>
<evidence type="ECO:0000256" key="12">
    <source>
        <dbReference type="SAM" id="Phobius"/>
    </source>
</evidence>
<keyword evidence="3" id="KW-0813">Transport</keyword>
<evidence type="ECO:0000256" key="6">
    <source>
        <dbReference type="ARBA" id="ARBA00022741"/>
    </source>
</evidence>
<dbReference type="InterPro" id="IPR027417">
    <property type="entry name" value="P-loop_NTPase"/>
</dbReference>
<dbReference type="GO" id="GO:0010329">
    <property type="term" value="F:auxin efflux transmembrane transporter activity"/>
    <property type="evidence" value="ECO:0007669"/>
    <property type="project" value="UniProtKB-ARBA"/>
</dbReference>
<evidence type="ECO:0000256" key="11">
    <source>
        <dbReference type="SAM" id="MobiDB-lite"/>
    </source>
</evidence>
<feature type="transmembrane region" description="Helical" evidence="12">
    <location>
        <begin position="953"/>
        <end position="978"/>
    </location>
</feature>
<evidence type="ECO:0000256" key="4">
    <source>
        <dbReference type="ARBA" id="ARBA00022692"/>
    </source>
</evidence>
<dbReference type="RefSeq" id="XP_030539794.1">
    <property type="nucleotide sequence ID" value="XM_030683934.2"/>
</dbReference>
<dbReference type="GO" id="GO:0005886">
    <property type="term" value="C:plasma membrane"/>
    <property type="evidence" value="ECO:0007669"/>
    <property type="project" value="UniProtKB-SubCell"/>
</dbReference>
<dbReference type="GO" id="GO:0005524">
    <property type="term" value="F:ATP binding"/>
    <property type="evidence" value="ECO:0007669"/>
    <property type="project" value="UniProtKB-KW"/>
</dbReference>
<dbReference type="CDD" id="cd18578">
    <property type="entry name" value="ABC_6TM_Pgp_ABCB1_D2_like"/>
    <property type="match status" value="1"/>
</dbReference>
<dbReference type="PANTHER" id="PTHR43394:SF16">
    <property type="entry name" value="ABC TRANSPORTER B FAMILY MEMBER 4-LIKE ISOFORM X1"/>
    <property type="match status" value="1"/>
</dbReference>
<evidence type="ECO:0000313" key="16">
    <source>
        <dbReference type="RefSeq" id="XP_030539794.1"/>
    </source>
</evidence>
<dbReference type="GO" id="GO:0016887">
    <property type="term" value="F:ATP hydrolysis activity"/>
    <property type="evidence" value="ECO:0007669"/>
    <property type="project" value="InterPro"/>
</dbReference>
<name>A0A8B8PYB1_9MYRT</name>
<protein>
    <submittedName>
        <fullName evidence="16">ABC transporter B family member 11-like isoform X5</fullName>
    </submittedName>
</protein>
<feature type="region of interest" description="Disordered" evidence="11">
    <location>
        <begin position="693"/>
        <end position="714"/>
    </location>
</feature>
<organism evidence="15 16">
    <name type="scientific">Rhodamnia argentea</name>
    <dbReference type="NCBI Taxonomy" id="178133"/>
    <lineage>
        <taxon>Eukaryota</taxon>
        <taxon>Viridiplantae</taxon>
        <taxon>Streptophyta</taxon>
        <taxon>Embryophyta</taxon>
        <taxon>Tracheophyta</taxon>
        <taxon>Spermatophyta</taxon>
        <taxon>Magnoliopsida</taxon>
        <taxon>eudicotyledons</taxon>
        <taxon>Gunneridae</taxon>
        <taxon>Pentapetalae</taxon>
        <taxon>rosids</taxon>
        <taxon>malvids</taxon>
        <taxon>Myrtales</taxon>
        <taxon>Myrtaceae</taxon>
        <taxon>Myrtoideae</taxon>
        <taxon>Myrteae</taxon>
        <taxon>Australasian group</taxon>
        <taxon>Rhodamnia</taxon>
    </lineage>
</organism>
<keyword evidence="4 12" id="KW-0812">Transmembrane</keyword>
<evidence type="ECO:0000256" key="9">
    <source>
        <dbReference type="ARBA" id="ARBA00023136"/>
    </source>
</evidence>
<reference evidence="16" key="1">
    <citation type="submission" date="2025-08" db="UniProtKB">
        <authorList>
            <consortium name="RefSeq"/>
        </authorList>
    </citation>
    <scope>IDENTIFICATION</scope>
    <source>
        <tissue evidence="16">Leaf</tissue>
    </source>
</reference>
<keyword evidence="8 12" id="KW-1133">Transmembrane helix</keyword>
<evidence type="ECO:0000256" key="3">
    <source>
        <dbReference type="ARBA" id="ARBA00022448"/>
    </source>
</evidence>
<feature type="transmembrane region" description="Helical" evidence="12">
    <location>
        <begin position="68"/>
        <end position="91"/>
    </location>
</feature>
<feature type="transmembrane region" description="Helical" evidence="12">
    <location>
        <begin position="216"/>
        <end position="237"/>
    </location>
</feature>
<feature type="compositionally biased region" description="Basic and acidic residues" evidence="11">
    <location>
        <begin position="40"/>
        <end position="49"/>
    </location>
</feature>
<feature type="region of interest" description="Disordered" evidence="11">
    <location>
        <begin position="633"/>
        <end position="674"/>
    </location>
</feature>
<feature type="transmembrane region" description="Helical" evidence="12">
    <location>
        <begin position="194"/>
        <end position="210"/>
    </location>
</feature>
<evidence type="ECO:0000259" key="13">
    <source>
        <dbReference type="PROSITE" id="PS50893"/>
    </source>
</evidence>
<dbReference type="GO" id="GO:0090374">
    <property type="term" value="P:oligopeptide export from mitochondrion"/>
    <property type="evidence" value="ECO:0007669"/>
    <property type="project" value="TreeGrafter"/>
</dbReference>
<evidence type="ECO:0000256" key="2">
    <source>
        <dbReference type="ARBA" id="ARBA00007577"/>
    </source>
</evidence>
<proteinExistence type="inferred from homology"/>
<feature type="domain" description="ABC transporter" evidence="13">
    <location>
        <begin position="1052"/>
        <end position="1289"/>
    </location>
</feature>
<gene>
    <name evidence="16" type="primary">LOC115747686</name>
</gene>
<dbReference type="GO" id="GO:0010328">
    <property type="term" value="F:auxin influx transmembrane transporter activity"/>
    <property type="evidence" value="ECO:0007669"/>
    <property type="project" value="UniProtKB-ARBA"/>
</dbReference>
<keyword evidence="10" id="KW-0325">Glycoprotein</keyword>
<evidence type="ECO:0000256" key="8">
    <source>
        <dbReference type="ARBA" id="ARBA00022989"/>
    </source>
</evidence>
<dbReference type="GeneID" id="115747686"/>
<keyword evidence="15" id="KW-1185">Reference proteome</keyword>
<dbReference type="SUPFAM" id="SSF90123">
    <property type="entry name" value="ABC transporter transmembrane region"/>
    <property type="match status" value="2"/>
</dbReference>
<keyword evidence="9 12" id="KW-0472">Membrane</keyword>
<evidence type="ECO:0000313" key="15">
    <source>
        <dbReference type="Proteomes" id="UP000827889"/>
    </source>
</evidence>
<dbReference type="SUPFAM" id="SSF52540">
    <property type="entry name" value="P-loop containing nucleoside triphosphate hydrolases"/>
    <property type="match status" value="2"/>
</dbReference>
<feature type="transmembrane region" description="Helical" evidence="12">
    <location>
        <begin position="771"/>
        <end position="794"/>
    </location>
</feature>
<dbReference type="InterPro" id="IPR003593">
    <property type="entry name" value="AAA+_ATPase"/>
</dbReference>
<feature type="transmembrane region" description="Helical" evidence="12">
    <location>
        <begin position="294"/>
        <end position="315"/>
    </location>
</feature>
<dbReference type="CDD" id="cd18577">
    <property type="entry name" value="ABC_6TM_Pgp_ABCB1_D1_like"/>
    <property type="match status" value="1"/>
</dbReference>
<dbReference type="FunFam" id="1.20.1560.10:FF:000009">
    <property type="entry name" value="ABC transporter B family member 1"/>
    <property type="match status" value="1"/>
</dbReference>
<evidence type="ECO:0000256" key="5">
    <source>
        <dbReference type="ARBA" id="ARBA00022737"/>
    </source>
</evidence>
<dbReference type="FunFam" id="1.20.1560.10:FF:000025">
    <property type="entry name" value="ABC transporter B family member 9"/>
    <property type="match status" value="1"/>
</dbReference>
<feature type="transmembrane region" description="Helical" evidence="12">
    <location>
        <begin position="118"/>
        <end position="138"/>
    </location>
</feature>
<accession>A0A8B8PYB1</accession>
<dbReference type="Proteomes" id="UP000827889">
    <property type="component" value="Chromosome 10"/>
</dbReference>
<evidence type="ECO:0000259" key="14">
    <source>
        <dbReference type="PROSITE" id="PS50929"/>
    </source>
</evidence>
<dbReference type="FunFam" id="1.20.1560.10:FF:000044">
    <property type="entry name" value="ABC transporter B family member 9"/>
    <property type="match status" value="1"/>
</dbReference>
<dbReference type="PROSITE" id="PS50893">
    <property type="entry name" value="ABC_TRANSPORTER_2"/>
    <property type="match status" value="2"/>
</dbReference>
<dbReference type="Pfam" id="PF00005">
    <property type="entry name" value="ABC_tran"/>
    <property type="match status" value="2"/>
</dbReference>
<dbReference type="Pfam" id="PF00664">
    <property type="entry name" value="ABC_membrane"/>
    <property type="match status" value="2"/>
</dbReference>
<dbReference type="InterPro" id="IPR017871">
    <property type="entry name" value="ABC_transporter-like_CS"/>
</dbReference>
<dbReference type="SMART" id="SM00382">
    <property type="entry name" value="AAA"/>
    <property type="match status" value="2"/>
</dbReference>
<dbReference type="PANTHER" id="PTHR43394">
    <property type="entry name" value="ATP-DEPENDENT PERMEASE MDL1, MITOCHONDRIAL"/>
    <property type="match status" value="1"/>
</dbReference>
<dbReference type="Gene3D" id="1.20.1560.10">
    <property type="entry name" value="ABC transporter type 1, transmembrane domain"/>
    <property type="match status" value="1"/>
</dbReference>
<dbReference type="Gene3D" id="3.40.50.300">
    <property type="entry name" value="P-loop containing nucleotide triphosphate hydrolases"/>
    <property type="match status" value="2"/>
</dbReference>
<feature type="transmembrane region" description="Helical" evidence="12">
    <location>
        <begin position="860"/>
        <end position="885"/>
    </location>
</feature>